<keyword evidence="3" id="KW-1185">Reference proteome</keyword>
<gene>
    <name evidence="2" type="ORF">D5R81_10195</name>
</gene>
<feature type="chain" id="PRO_5017339323" evidence="1">
    <location>
        <begin position="24"/>
        <end position="268"/>
    </location>
</feature>
<dbReference type="Proteomes" id="UP000273022">
    <property type="component" value="Unassembled WGS sequence"/>
</dbReference>
<evidence type="ECO:0000313" key="3">
    <source>
        <dbReference type="Proteomes" id="UP000273022"/>
    </source>
</evidence>
<dbReference type="InterPro" id="IPR021307">
    <property type="entry name" value="DUF2884"/>
</dbReference>
<dbReference type="EMBL" id="QYYH01000056">
    <property type="protein sequence ID" value="RJY15012.1"/>
    <property type="molecule type" value="Genomic_DNA"/>
</dbReference>
<dbReference type="OrthoDB" id="6399077at2"/>
<name>A0A3A6UCG5_9GAMM</name>
<keyword evidence="1" id="KW-0732">Signal</keyword>
<comment type="caution">
    <text evidence="2">The sequence shown here is derived from an EMBL/GenBank/DDBJ whole genome shotgun (WGS) entry which is preliminary data.</text>
</comment>
<reference evidence="2 3" key="1">
    <citation type="submission" date="2018-09" db="EMBL/GenBank/DDBJ databases">
        <title>Phylogeny of the Shewanellaceae, and recommendation for two new genera, Pseudoshewanella and Parashewanella.</title>
        <authorList>
            <person name="Wang G."/>
        </authorList>
    </citation>
    <scope>NUCLEOTIDE SEQUENCE [LARGE SCALE GENOMIC DNA]</scope>
    <source>
        <strain evidence="2 3">KCTC 22492</strain>
    </source>
</reference>
<organism evidence="2 3">
    <name type="scientific">Parashewanella spongiae</name>
    <dbReference type="NCBI Taxonomy" id="342950"/>
    <lineage>
        <taxon>Bacteria</taxon>
        <taxon>Pseudomonadati</taxon>
        <taxon>Pseudomonadota</taxon>
        <taxon>Gammaproteobacteria</taxon>
        <taxon>Alteromonadales</taxon>
        <taxon>Shewanellaceae</taxon>
        <taxon>Parashewanella</taxon>
    </lineage>
</organism>
<dbReference type="AlphaFoldDB" id="A0A3A6UCG5"/>
<feature type="signal peptide" evidence="1">
    <location>
        <begin position="1"/>
        <end position="23"/>
    </location>
</feature>
<proteinExistence type="predicted"/>
<dbReference type="Pfam" id="PF11101">
    <property type="entry name" value="DUF2884"/>
    <property type="match status" value="1"/>
</dbReference>
<dbReference type="RefSeq" id="WP_121853538.1">
    <property type="nucleotide sequence ID" value="NZ_CP037952.1"/>
</dbReference>
<protein>
    <submittedName>
        <fullName evidence="2">DUF2884 family protein</fullName>
    </submittedName>
</protein>
<sequence length="268" mass="29416">MTYKKTSTALIISALFSTTAALAHENKDSECDVALNYDISLTSDSLVVSDNGKEKYRIEDNKLFVLGKKIPLDSRQSQLLNKYSDEMSDQVPEVIELVNDAVEMASGAVSIALTPLLGDTAGAKMDDMMKGIEARVAEVAYQNGDEYYLGATESTLENVFDEEFEKEIETAVQSSIGSIMMAVGGQLMSSEGGSFEEKIASFEKKMEGIGSQIESQVEVQSANFEQKAELMCENFKSLATLEEQVRNEIPELADFVVAVNESEYKNLK</sequence>
<evidence type="ECO:0000313" key="2">
    <source>
        <dbReference type="EMBL" id="RJY15012.1"/>
    </source>
</evidence>
<accession>A0A3A6UCG5</accession>
<evidence type="ECO:0000256" key="1">
    <source>
        <dbReference type="SAM" id="SignalP"/>
    </source>
</evidence>